<dbReference type="Proteomes" id="UP000466442">
    <property type="component" value="Linkage Group LG5"/>
</dbReference>
<evidence type="ECO:0008006" key="3">
    <source>
        <dbReference type="Google" id="ProtNLM"/>
    </source>
</evidence>
<name>A0A8S9XRD9_APOLU</name>
<evidence type="ECO:0000313" key="1">
    <source>
        <dbReference type="EMBL" id="KAF6210145.1"/>
    </source>
</evidence>
<sequence length="107" mass="12168">MKGSVSPHFTSRCCLAPWWTGQILMILWRTILRRTSAVYSPDISLKVIGVRCGQPIFSVGGRQLIQCWYNPAHIVPIHIIERHERRCAPAEITSPVFAPSLPEESWD</sequence>
<dbReference type="AlphaFoldDB" id="A0A8S9XRD9"/>
<evidence type="ECO:0000313" key="2">
    <source>
        <dbReference type="Proteomes" id="UP000466442"/>
    </source>
</evidence>
<organism evidence="1 2">
    <name type="scientific">Apolygus lucorum</name>
    <name type="common">Small green plant bug</name>
    <name type="synonym">Lygocoris lucorum</name>
    <dbReference type="NCBI Taxonomy" id="248454"/>
    <lineage>
        <taxon>Eukaryota</taxon>
        <taxon>Metazoa</taxon>
        <taxon>Ecdysozoa</taxon>
        <taxon>Arthropoda</taxon>
        <taxon>Hexapoda</taxon>
        <taxon>Insecta</taxon>
        <taxon>Pterygota</taxon>
        <taxon>Neoptera</taxon>
        <taxon>Paraneoptera</taxon>
        <taxon>Hemiptera</taxon>
        <taxon>Heteroptera</taxon>
        <taxon>Panheteroptera</taxon>
        <taxon>Cimicomorpha</taxon>
        <taxon>Miridae</taxon>
        <taxon>Mirini</taxon>
        <taxon>Apolygus</taxon>
    </lineage>
</organism>
<proteinExistence type="predicted"/>
<comment type="caution">
    <text evidence="1">The sequence shown here is derived from an EMBL/GenBank/DDBJ whole genome shotgun (WGS) entry which is preliminary data.</text>
</comment>
<keyword evidence="2" id="KW-1185">Reference proteome</keyword>
<dbReference type="EMBL" id="WIXP02000005">
    <property type="protein sequence ID" value="KAF6210145.1"/>
    <property type="molecule type" value="Genomic_DNA"/>
</dbReference>
<accession>A0A8S9XRD9</accession>
<protein>
    <recommendedName>
        <fullName evidence="3">CHHC U11-48K-type domain-containing protein</fullName>
    </recommendedName>
</protein>
<reference evidence="1" key="1">
    <citation type="journal article" date="2021" name="Mol. Ecol. Resour.">
        <title>Apolygus lucorum genome provides insights into omnivorousness and mesophyll feeding.</title>
        <authorList>
            <person name="Liu Y."/>
            <person name="Liu H."/>
            <person name="Wang H."/>
            <person name="Huang T."/>
            <person name="Liu B."/>
            <person name="Yang B."/>
            <person name="Yin L."/>
            <person name="Li B."/>
            <person name="Zhang Y."/>
            <person name="Zhang S."/>
            <person name="Jiang F."/>
            <person name="Zhang X."/>
            <person name="Ren Y."/>
            <person name="Wang B."/>
            <person name="Wang S."/>
            <person name="Lu Y."/>
            <person name="Wu K."/>
            <person name="Fan W."/>
            <person name="Wang G."/>
        </authorList>
    </citation>
    <scope>NUCLEOTIDE SEQUENCE</scope>
    <source>
        <strain evidence="1">12Hb</strain>
    </source>
</reference>
<gene>
    <name evidence="1" type="ORF">GE061_013247</name>
</gene>